<comment type="similarity">
    <text evidence="1">Belongs to the LysR transcriptional regulatory family.</text>
</comment>
<dbReference type="InterPro" id="IPR000847">
    <property type="entry name" value="LysR_HTH_N"/>
</dbReference>
<keyword evidence="4" id="KW-0804">Transcription</keyword>
<dbReference type="OrthoDB" id="8839911at2"/>
<accession>A0A099KXJ8</accession>
<reference evidence="6 7" key="1">
    <citation type="submission" date="2014-08" db="EMBL/GenBank/DDBJ databases">
        <title>Genomic and Phenotypic Diversity of Colwellia psychrerythraea strains from Disparate Marine Basins.</title>
        <authorList>
            <person name="Techtmann S.M."/>
            <person name="Stelling S.C."/>
            <person name="Utturkar S.M."/>
            <person name="Alshibli N."/>
            <person name="Harris A."/>
            <person name="Brown S.D."/>
            <person name="Hazen T.C."/>
        </authorList>
    </citation>
    <scope>NUCLEOTIDE SEQUENCE [LARGE SCALE GENOMIC DNA]</scope>
    <source>
        <strain evidence="6 7">GAB14E</strain>
    </source>
</reference>
<dbReference type="PANTHER" id="PTHR30118:SF7">
    <property type="entry name" value="TRANSCRIPTIONAL REGULATOR LYSR FAMILY"/>
    <property type="match status" value="1"/>
</dbReference>
<dbReference type="EMBL" id="JQEC01000016">
    <property type="protein sequence ID" value="KGJ94905.1"/>
    <property type="molecule type" value="Genomic_DNA"/>
</dbReference>
<comment type="caution">
    <text evidence="6">The sequence shown here is derived from an EMBL/GenBank/DDBJ whole genome shotgun (WGS) entry which is preliminary data.</text>
</comment>
<dbReference type="SUPFAM" id="SSF53850">
    <property type="entry name" value="Periplasmic binding protein-like II"/>
    <property type="match status" value="1"/>
</dbReference>
<dbReference type="InterPro" id="IPR050389">
    <property type="entry name" value="LysR-type_TF"/>
</dbReference>
<dbReference type="SUPFAM" id="SSF46785">
    <property type="entry name" value="Winged helix' DNA-binding domain"/>
    <property type="match status" value="1"/>
</dbReference>
<dbReference type="Gene3D" id="3.40.190.10">
    <property type="entry name" value="Periplasmic binding protein-like II"/>
    <property type="match status" value="2"/>
</dbReference>
<evidence type="ECO:0000256" key="3">
    <source>
        <dbReference type="ARBA" id="ARBA00023125"/>
    </source>
</evidence>
<dbReference type="Gene3D" id="1.10.10.10">
    <property type="entry name" value="Winged helix-like DNA-binding domain superfamily/Winged helix DNA-binding domain"/>
    <property type="match status" value="1"/>
</dbReference>
<protein>
    <submittedName>
        <fullName evidence="6">Transcriptional regulator, LysR family</fullName>
    </submittedName>
</protein>
<dbReference type="PROSITE" id="PS50931">
    <property type="entry name" value="HTH_LYSR"/>
    <property type="match status" value="1"/>
</dbReference>
<gene>
    <name evidence="6" type="ORF">GAB14E_2139</name>
</gene>
<dbReference type="Pfam" id="PF00126">
    <property type="entry name" value="HTH_1"/>
    <property type="match status" value="1"/>
</dbReference>
<dbReference type="PRINTS" id="PR00039">
    <property type="entry name" value="HTHLYSR"/>
</dbReference>
<evidence type="ECO:0000256" key="2">
    <source>
        <dbReference type="ARBA" id="ARBA00023015"/>
    </source>
</evidence>
<organism evidence="6 7">
    <name type="scientific">Colwellia psychrerythraea</name>
    <name type="common">Vibrio psychroerythus</name>
    <dbReference type="NCBI Taxonomy" id="28229"/>
    <lineage>
        <taxon>Bacteria</taxon>
        <taxon>Pseudomonadati</taxon>
        <taxon>Pseudomonadota</taxon>
        <taxon>Gammaproteobacteria</taxon>
        <taxon>Alteromonadales</taxon>
        <taxon>Colwelliaceae</taxon>
        <taxon>Colwellia</taxon>
    </lineage>
</organism>
<dbReference type="AlphaFoldDB" id="A0A099KXJ8"/>
<feature type="domain" description="HTH lysR-type" evidence="5">
    <location>
        <begin position="12"/>
        <end position="69"/>
    </location>
</feature>
<keyword evidence="3" id="KW-0238">DNA-binding</keyword>
<evidence type="ECO:0000313" key="6">
    <source>
        <dbReference type="EMBL" id="KGJ94905.1"/>
    </source>
</evidence>
<dbReference type="PATRIC" id="fig|28229.3.peg.1758"/>
<dbReference type="RefSeq" id="WP_033081810.1">
    <property type="nucleotide sequence ID" value="NZ_JQEC01000016.1"/>
</dbReference>
<evidence type="ECO:0000259" key="5">
    <source>
        <dbReference type="PROSITE" id="PS50931"/>
    </source>
</evidence>
<name>A0A099KXJ8_COLPS</name>
<dbReference type="PANTHER" id="PTHR30118">
    <property type="entry name" value="HTH-TYPE TRANSCRIPTIONAL REGULATOR LEUO-RELATED"/>
    <property type="match status" value="1"/>
</dbReference>
<dbReference type="Proteomes" id="UP000029868">
    <property type="component" value="Unassembled WGS sequence"/>
</dbReference>
<evidence type="ECO:0000256" key="4">
    <source>
        <dbReference type="ARBA" id="ARBA00023163"/>
    </source>
</evidence>
<sequence length="302" mass="34088">MGDSDITKLRDLDLNLLKTLSVLLEHKHISRSAELLFLSQPAVSKQLTKLRSMFNDPLFVRSGNILLLTPKAERIKPKVHSLCEQVKQLVIPDELNLREIKITVSIMFSDYGSPHWICRLLRELHKEAPNVTIACKEWSKENINQLIKGELNIALGPIPASNGQCESIKLGAVTTSFIARNDHPLFSHNVDTSPFSSFPLIRISGSTQYQKIYSATFPDNPIMLDQASMWLALDTLKYSNAVLIGPTPVMRDLAHAEEFQYILLNQVPNIDICMSWTSGLTSDLFYNWLIDTMIKIGRDIIS</sequence>
<dbReference type="GO" id="GO:0003677">
    <property type="term" value="F:DNA binding"/>
    <property type="evidence" value="ECO:0007669"/>
    <property type="project" value="UniProtKB-KW"/>
</dbReference>
<dbReference type="InterPro" id="IPR036390">
    <property type="entry name" value="WH_DNA-bd_sf"/>
</dbReference>
<dbReference type="InterPro" id="IPR005119">
    <property type="entry name" value="LysR_subst-bd"/>
</dbReference>
<keyword evidence="2" id="KW-0805">Transcription regulation</keyword>
<dbReference type="Pfam" id="PF03466">
    <property type="entry name" value="LysR_substrate"/>
    <property type="match status" value="1"/>
</dbReference>
<dbReference type="GO" id="GO:0003700">
    <property type="term" value="F:DNA-binding transcription factor activity"/>
    <property type="evidence" value="ECO:0007669"/>
    <property type="project" value="InterPro"/>
</dbReference>
<evidence type="ECO:0000313" key="7">
    <source>
        <dbReference type="Proteomes" id="UP000029868"/>
    </source>
</evidence>
<proteinExistence type="inferred from homology"/>
<evidence type="ECO:0000256" key="1">
    <source>
        <dbReference type="ARBA" id="ARBA00009437"/>
    </source>
</evidence>
<dbReference type="InterPro" id="IPR036388">
    <property type="entry name" value="WH-like_DNA-bd_sf"/>
</dbReference>